<keyword evidence="1" id="KW-0732">Signal</keyword>
<dbReference type="AlphaFoldDB" id="A0A1M7HZE6"/>
<dbReference type="RefSeq" id="WP_073090129.1">
    <property type="nucleotide sequence ID" value="NZ_FRCY01000001.1"/>
</dbReference>
<proteinExistence type="predicted"/>
<protein>
    <recommendedName>
        <fullName evidence="4">PA14 domain-containing protein</fullName>
    </recommendedName>
</protein>
<keyword evidence="3" id="KW-1185">Reference proteome</keyword>
<accession>A0A1M7HZE6</accession>
<feature type="chain" id="PRO_5012432579" description="PA14 domain-containing protein" evidence="1">
    <location>
        <begin position="31"/>
        <end position="701"/>
    </location>
</feature>
<evidence type="ECO:0000313" key="3">
    <source>
        <dbReference type="Proteomes" id="UP000184513"/>
    </source>
</evidence>
<sequence length="701" mass="79254">MRAFKQQWDNLSRLGLTVVLLAVTNGSVYAQPDCEPGTIPGGGYSRHSTWYAYVYQLSPDFKPSTDYNRFFVDFSQADKKFKGVLRRGGSHFLPANSLNFDTTFGDSSVDGYSNDENFFSTGADPYSAGGCDTQLQHFGLIMRSRKVMDEPGIYRIRIGSDDGSYFRMYEPNNTSNPILDVNGDPVIHDNWFKDGSDGVYNYVYEDNIRNYYVPFDGGESIWMDLNFYEKTGENRLSFNFELYFGPGEIANPGNAGGFRSYCGIAPDPEPFQSLGPAVFAEGTDPEYQWQYTTLPNPTEEDWIDIAGATGLTYDVPQYDENDPDNNWTGTRYYRRKAQNTAVDGEGNTLVNTFASNVLEVNISVIEELDQNEFGIDEWIGHIYAGEKNFNAQDYLGRMVEQDIFRQDFNYNGLPSSPVTYTPAYGCPFLTDRFSIRYKMKLSVEPGTLRFSVKADDGFRLSVDGGATWLLTGQWESGGSTANTYTAQYDITAGVESLDLVIEYYEATGGNTIDFNYDLESLVLPLQWGDISGQACGEENCLNWTTLQEKNTSHFEIERSLNGQAWTALPYSIPASGQSNALKSYQATDSAVTAKTMYYRVRQIDLDSADSYSEIIRIENLALKKKPLPFPNPTTAFIHFETEEEILAVQLSSQDQRIDTTPDLDRYAPGRYRIDMRKYPATRYLLILQTEKERVVYKIIKR</sequence>
<dbReference type="InterPro" id="IPR013783">
    <property type="entry name" value="Ig-like_fold"/>
</dbReference>
<evidence type="ECO:0000256" key="1">
    <source>
        <dbReference type="SAM" id="SignalP"/>
    </source>
</evidence>
<dbReference type="EMBL" id="FRCY01000001">
    <property type="protein sequence ID" value="SHM33845.1"/>
    <property type="molecule type" value="Genomic_DNA"/>
</dbReference>
<organism evidence="2 3">
    <name type="scientific">Cyclobacterium lianum</name>
    <dbReference type="NCBI Taxonomy" id="388280"/>
    <lineage>
        <taxon>Bacteria</taxon>
        <taxon>Pseudomonadati</taxon>
        <taxon>Bacteroidota</taxon>
        <taxon>Cytophagia</taxon>
        <taxon>Cytophagales</taxon>
        <taxon>Cyclobacteriaceae</taxon>
        <taxon>Cyclobacterium</taxon>
    </lineage>
</organism>
<feature type="signal peptide" evidence="1">
    <location>
        <begin position="1"/>
        <end position="30"/>
    </location>
</feature>
<evidence type="ECO:0000313" key="2">
    <source>
        <dbReference type="EMBL" id="SHM33845.1"/>
    </source>
</evidence>
<dbReference type="Gene3D" id="2.60.40.10">
    <property type="entry name" value="Immunoglobulins"/>
    <property type="match status" value="1"/>
</dbReference>
<dbReference type="OrthoDB" id="868831at2"/>
<gene>
    <name evidence="2" type="ORF">SAMN04488057_101124</name>
</gene>
<reference evidence="2 3" key="1">
    <citation type="submission" date="2016-11" db="EMBL/GenBank/DDBJ databases">
        <authorList>
            <person name="Jaros S."/>
            <person name="Januszkiewicz K."/>
            <person name="Wedrychowicz H."/>
        </authorList>
    </citation>
    <scope>NUCLEOTIDE SEQUENCE [LARGE SCALE GENOMIC DNA]</scope>
    <source>
        <strain evidence="2 3">CGMCC 1.6102</strain>
    </source>
</reference>
<dbReference type="STRING" id="388280.SAMN04488057_101124"/>
<name>A0A1M7HZE6_9BACT</name>
<dbReference type="Proteomes" id="UP000184513">
    <property type="component" value="Unassembled WGS sequence"/>
</dbReference>
<evidence type="ECO:0008006" key="4">
    <source>
        <dbReference type="Google" id="ProtNLM"/>
    </source>
</evidence>